<dbReference type="GO" id="GO:0016987">
    <property type="term" value="F:sigma factor activity"/>
    <property type="evidence" value="ECO:0007669"/>
    <property type="project" value="UniProtKB-KW"/>
</dbReference>
<dbReference type="InterPro" id="IPR013249">
    <property type="entry name" value="RNA_pol_sigma70_r4_t2"/>
</dbReference>
<accession>A0A840DAJ8</accession>
<evidence type="ECO:0000256" key="2">
    <source>
        <dbReference type="ARBA" id="ARBA00023015"/>
    </source>
</evidence>
<dbReference type="InterPro" id="IPR039425">
    <property type="entry name" value="RNA_pol_sigma-70-like"/>
</dbReference>
<evidence type="ECO:0000256" key="1">
    <source>
        <dbReference type="ARBA" id="ARBA00010641"/>
    </source>
</evidence>
<keyword evidence="2" id="KW-0805">Transcription regulation</keyword>
<proteinExistence type="inferred from homology"/>
<comment type="caution">
    <text evidence="7">The sequence shown here is derived from an EMBL/GenBank/DDBJ whole genome shotgun (WGS) entry which is preliminary data.</text>
</comment>
<evidence type="ECO:0000259" key="5">
    <source>
        <dbReference type="Pfam" id="PF04542"/>
    </source>
</evidence>
<keyword evidence="8" id="KW-1185">Reference proteome</keyword>
<dbReference type="Pfam" id="PF04542">
    <property type="entry name" value="Sigma70_r2"/>
    <property type="match status" value="1"/>
</dbReference>
<organism evidence="7 8">
    <name type="scientific">Bacteroides reticulotermitis</name>
    <dbReference type="NCBI Taxonomy" id="1133319"/>
    <lineage>
        <taxon>Bacteria</taxon>
        <taxon>Pseudomonadati</taxon>
        <taxon>Bacteroidota</taxon>
        <taxon>Bacteroidia</taxon>
        <taxon>Bacteroidales</taxon>
        <taxon>Bacteroidaceae</taxon>
        <taxon>Bacteroides</taxon>
    </lineage>
</organism>
<dbReference type="InterPro" id="IPR013324">
    <property type="entry name" value="RNA_pol_sigma_r3/r4-like"/>
</dbReference>
<sequence>MKDNERHIEEKFQRFFKAKFPQVKNFARMLLKSETEAEDVAQDVFCKLWLQPDTWLNNDRDLDGYLFIMTRNMILNIFKHQQIVQEYQQEVLEKTVLYELTETEDILKNVYYKEMLMVIGLTLEKMPERRRMIFEMSRFKELSYKEIAEQLNISVRTVEHQVYLALIELKKILLLLFFLLSF</sequence>
<dbReference type="Gene3D" id="1.10.1740.10">
    <property type="match status" value="1"/>
</dbReference>
<dbReference type="GO" id="GO:0003677">
    <property type="term" value="F:DNA binding"/>
    <property type="evidence" value="ECO:0007669"/>
    <property type="project" value="InterPro"/>
</dbReference>
<dbReference type="PANTHER" id="PTHR43133:SF46">
    <property type="entry name" value="RNA POLYMERASE SIGMA-70 FACTOR ECF SUBFAMILY"/>
    <property type="match status" value="1"/>
</dbReference>
<keyword evidence="4" id="KW-0804">Transcription</keyword>
<protein>
    <submittedName>
        <fullName evidence="7">RNA polymerase sigma-70 factor (ECF subfamily)</fullName>
    </submittedName>
</protein>
<evidence type="ECO:0000313" key="8">
    <source>
        <dbReference type="Proteomes" id="UP000560658"/>
    </source>
</evidence>
<dbReference type="PANTHER" id="PTHR43133">
    <property type="entry name" value="RNA POLYMERASE ECF-TYPE SIGMA FACTO"/>
    <property type="match status" value="1"/>
</dbReference>
<dbReference type="Pfam" id="PF08281">
    <property type="entry name" value="Sigma70_r4_2"/>
    <property type="match status" value="1"/>
</dbReference>
<feature type="domain" description="RNA polymerase sigma-70 region 2" evidence="5">
    <location>
        <begin position="20"/>
        <end position="81"/>
    </location>
</feature>
<evidence type="ECO:0000256" key="4">
    <source>
        <dbReference type="ARBA" id="ARBA00023163"/>
    </source>
</evidence>
<name>A0A840DAJ8_9BACE</name>
<dbReference type="InterPro" id="IPR036388">
    <property type="entry name" value="WH-like_DNA-bd_sf"/>
</dbReference>
<dbReference type="InterPro" id="IPR007627">
    <property type="entry name" value="RNA_pol_sigma70_r2"/>
</dbReference>
<dbReference type="SUPFAM" id="SSF88659">
    <property type="entry name" value="Sigma3 and sigma4 domains of RNA polymerase sigma factors"/>
    <property type="match status" value="1"/>
</dbReference>
<reference evidence="7" key="1">
    <citation type="submission" date="2020-08" db="EMBL/GenBank/DDBJ databases">
        <title>Genomic Encyclopedia of Type Strains, Phase IV (KMG-IV): sequencing the most valuable type-strain genomes for metagenomic binning, comparative biology and taxonomic classification.</title>
        <authorList>
            <person name="Goeker M."/>
        </authorList>
    </citation>
    <scope>NUCLEOTIDE SEQUENCE [LARGE SCALE GENOMIC DNA]</scope>
    <source>
        <strain evidence="7">DSM 105720</strain>
    </source>
</reference>
<dbReference type="GO" id="GO:0006352">
    <property type="term" value="P:DNA-templated transcription initiation"/>
    <property type="evidence" value="ECO:0007669"/>
    <property type="project" value="InterPro"/>
</dbReference>
<dbReference type="EMBL" id="JACIER010000016">
    <property type="protein sequence ID" value="MBB4045603.1"/>
    <property type="molecule type" value="Genomic_DNA"/>
</dbReference>
<dbReference type="InterPro" id="IPR013325">
    <property type="entry name" value="RNA_pol_sigma_r2"/>
</dbReference>
<dbReference type="Proteomes" id="UP000560658">
    <property type="component" value="Unassembled WGS sequence"/>
</dbReference>
<evidence type="ECO:0000313" key="7">
    <source>
        <dbReference type="EMBL" id="MBB4045603.1"/>
    </source>
</evidence>
<dbReference type="SUPFAM" id="SSF88946">
    <property type="entry name" value="Sigma2 domain of RNA polymerase sigma factors"/>
    <property type="match status" value="1"/>
</dbReference>
<evidence type="ECO:0000256" key="3">
    <source>
        <dbReference type="ARBA" id="ARBA00023082"/>
    </source>
</evidence>
<dbReference type="NCBIfam" id="TIGR02937">
    <property type="entry name" value="sigma70-ECF"/>
    <property type="match status" value="1"/>
</dbReference>
<dbReference type="Gene3D" id="1.10.10.10">
    <property type="entry name" value="Winged helix-like DNA-binding domain superfamily/Winged helix DNA-binding domain"/>
    <property type="match status" value="1"/>
</dbReference>
<dbReference type="NCBIfam" id="TIGR02985">
    <property type="entry name" value="Sig70_bacteroi1"/>
    <property type="match status" value="1"/>
</dbReference>
<gene>
    <name evidence="7" type="ORF">GGR06_003418</name>
</gene>
<evidence type="ECO:0000259" key="6">
    <source>
        <dbReference type="Pfam" id="PF08281"/>
    </source>
</evidence>
<dbReference type="RefSeq" id="WP_044163148.1">
    <property type="nucleotide sequence ID" value="NZ_JACIER010000016.1"/>
</dbReference>
<dbReference type="AlphaFoldDB" id="A0A840DAJ8"/>
<dbReference type="InterPro" id="IPR014284">
    <property type="entry name" value="RNA_pol_sigma-70_dom"/>
</dbReference>
<dbReference type="InterPro" id="IPR014327">
    <property type="entry name" value="RNA_pol_sigma70_bacteroid"/>
</dbReference>
<keyword evidence="3" id="KW-0731">Sigma factor</keyword>
<feature type="domain" description="RNA polymerase sigma factor 70 region 4 type 2" evidence="6">
    <location>
        <begin position="119"/>
        <end position="167"/>
    </location>
</feature>
<dbReference type="CDD" id="cd06171">
    <property type="entry name" value="Sigma70_r4"/>
    <property type="match status" value="1"/>
</dbReference>
<comment type="similarity">
    <text evidence="1">Belongs to the sigma-70 factor family. ECF subfamily.</text>
</comment>